<dbReference type="PANTHER" id="PTHR12356">
    <property type="entry name" value="NUCLEAR MOVEMENT PROTEIN NUDC"/>
    <property type="match status" value="1"/>
</dbReference>
<dbReference type="FunCoup" id="A0A2R5GR63">
    <property type="interactions" value="374"/>
</dbReference>
<gene>
    <name evidence="2" type="ORF">FCC1311_070612</name>
</gene>
<dbReference type="InterPro" id="IPR037898">
    <property type="entry name" value="NudC_fam"/>
</dbReference>
<dbReference type="InterPro" id="IPR007052">
    <property type="entry name" value="CS_dom"/>
</dbReference>
<name>A0A2R5GR63_9STRA</name>
<evidence type="ECO:0000313" key="2">
    <source>
        <dbReference type="EMBL" id="GBG30841.1"/>
    </source>
</evidence>
<sequence>MGESKRHRFEHDGRLVYEWEQNLDEVLIYVRPPEGVTAKMIECKISKNHLTLGIKGNPPFIDEDLGDSCEAGESMWTMDDGELEINLKKMRKASTWESALKGHGALDPVAKQEVQKKMTLERFQEEHPGFDFSGADFSGAAPDPRTFMDGVKYQ</sequence>
<dbReference type="PROSITE" id="PS51203">
    <property type="entry name" value="CS"/>
    <property type="match status" value="1"/>
</dbReference>
<dbReference type="EMBL" id="BEYU01000084">
    <property type="protein sequence ID" value="GBG30841.1"/>
    <property type="molecule type" value="Genomic_DNA"/>
</dbReference>
<reference evidence="2 3" key="1">
    <citation type="submission" date="2017-12" db="EMBL/GenBank/DDBJ databases">
        <title>Sequencing, de novo assembly and annotation of complete genome of a new Thraustochytrid species, strain FCC1311.</title>
        <authorList>
            <person name="Sedici K."/>
            <person name="Godart F."/>
            <person name="Aiese Cigliano R."/>
            <person name="Sanseverino W."/>
            <person name="Barakat M."/>
            <person name="Ortet P."/>
            <person name="Marechal E."/>
            <person name="Cagnac O."/>
            <person name="Amato A."/>
        </authorList>
    </citation>
    <scope>NUCLEOTIDE SEQUENCE [LARGE SCALE GENOMIC DNA]</scope>
</reference>
<dbReference type="GO" id="GO:0051082">
    <property type="term" value="F:unfolded protein binding"/>
    <property type="evidence" value="ECO:0007669"/>
    <property type="project" value="TreeGrafter"/>
</dbReference>
<protein>
    <submittedName>
        <fullName evidence="2">NudC domain-containing protein 2</fullName>
    </submittedName>
</protein>
<dbReference type="Proteomes" id="UP000241890">
    <property type="component" value="Unassembled WGS sequence"/>
</dbReference>
<dbReference type="CDD" id="cd06467">
    <property type="entry name" value="p23_NUDC_like"/>
    <property type="match status" value="1"/>
</dbReference>
<comment type="caution">
    <text evidence="2">The sequence shown here is derived from an EMBL/GenBank/DDBJ whole genome shotgun (WGS) entry which is preliminary data.</text>
</comment>
<dbReference type="Gene3D" id="1.20.5.740">
    <property type="entry name" value="Single helix bin"/>
    <property type="match status" value="1"/>
</dbReference>
<dbReference type="GO" id="GO:0005737">
    <property type="term" value="C:cytoplasm"/>
    <property type="evidence" value="ECO:0007669"/>
    <property type="project" value="TreeGrafter"/>
</dbReference>
<proteinExistence type="predicted"/>
<evidence type="ECO:0000313" key="3">
    <source>
        <dbReference type="Proteomes" id="UP000241890"/>
    </source>
</evidence>
<keyword evidence="3" id="KW-1185">Reference proteome</keyword>
<dbReference type="AlphaFoldDB" id="A0A2R5GR63"/>
<dbReference type="SUPFAM" id="SSF49764">
    <property type="entry name" value="HSP20-like chaperones"/>
    <property type="match status" value="1"/>
</dbReference>
<accession>A0A2R5GR63</accession>
<feature type="domain" description="CS" evidence="1">
    <location>
        <begin position="12"/>
        <end position="100"/>
    </location>
</feature>
<dbReference type="InParanoid" id="A0A2R5GR63"/>
<dbReference type="Pfam" id="PF04969">
    <property type="entry name" value="CS"/>
    <property type="match status" value="1"/>
</dbReference>
<dbReference type="OrthoDB" id="515366at2759"/>
<dbReference type="PANTHER" id="PTHR12356:SF18">
    <property type="entry name" value="NUDC DOMAIN-CONTAINING PROTEIN 2"/>
    <property type="match status" value="1"/>
</dbReference>
<organism evidence="2 3">
    <name type="scientific">Hondaea fermentalgiana</name>
    <dbReference type="NCBI Taxonomy" id="2315210"/>
    <lineage>
        <taxon>Eukaryota</taxon>
        <taxon>Sar</taxon>
        <taxon>Stramenopiles</taxon>
        <taxon>Bigyra</taxon>
        <taxon>Labyrinthulomycetes</taxon>
        <taxon>Thraustochytrida</taxon>
        <taxon>Thraustochytriidae</taxon>
        <taxon>Hondaea</taxon>
    </lineage>
</organism>
<dbReference type="InterPro" id="IPR008978">
    <property type="entry name" value="HSP20-like_chaperone"/>
</dbReference>
<dbReference type="Gene3D" id="2.60.40.790">
    <property type="match status" value="1"/>
</dbReference>
<evidence type="ECO:0000259" key="1">
    <source>
        <dbReference type="PROSITE" id="PS51203"/>
    </source>
</evidence>
<dbReference type="GO" id="GO:0006457">
    <property type="term" value="P:protein folding"/>
    <property type="evidence" value="ECO:0007669"/>
    <property type="project" value="TreeGrafter"/>
</dbReference>